<sequence length="106" mass="12210">MQGLNESLKLIVIQGLNVGENNLLYLKYKDQVIAFKDPDVFSMAKYAVTFEKNVYNRPGGGYTIFNHRTAKITDVQRRNMHEYMIGWYPTKDAASLFKLCKLIRGS</sequence>
<name>A0ACD5FSA3_9CAUD</name>
<accession>A0ACD5FSA3</accession>
<reference evidence="1" key="1">
    <citation type="submission" date="2024-09" db="EMBL/GenBank/DDBJ databases">
        <title>The complete genome of Klebsiella pneumoniae phage phi1_175008.</title>
        <authorList>
            <person name="Li J."/>
            <person name="Feng Y."/>
            <person name="Zong Z."/>
        </authorList>
    </citation>
    <scope>NUCLEOTIDE SEQUENCE</scope>
</reference>
<protein>
    <submittedName>
        <fullName evidence="1">Uncharacterized protein</fullName>
    </submittedName>
</protein>
<dbReference type="EMBL" id="PQ360875">
    <property type="protein sequence ID" value="XKX17673.1"/>
    <property type="molecule type" value="Genomic_DNA"/>
</dbReference>
<gene>
    <name evidence="1" type="ORF">MVUOKPPV_CDS0276</name>
</gene>
<dbReference type="Proteomes" id="UP001365931">
    <property type="component" value="Segment"/>
</dbReference>
<proteinExistence type="predicted"/>
<evidence type="ECO:0000313" key="2">
    <source>
        <dbReference type="Proteomes" id="UP001365931"/>
    </source>
</evidence>
<organism evidence="1 2">
    <name type="scientific">Klebsiella phage phi1_175008</name>
    <dbReference type="NCBI Taxonomy" id="3127744"/>
    <lineage>
        <taxon>Viruses</taxon>
        <taxon>Duplodnaviria</taxon>
        <taxon>Heunggongvirae</taxon>
        <taxon>Uroviricota</taxon>
        <taxon>Caudoviricetes</taxon>
        <taxon>Stephanstirmvirinae</taxon>
    </lineage>
</organism>
<evidence type="ECO:0000313" key="1">
    <source>
        <dbReference type="EMBL" id="XKX17673.1"/>
    </source>
</evidence>